<dbReference type="Gene3D" id="2.40.70.10">
    <property type="entry name" value="Acid Proteases"/>
    <property type="match status" value="1"/>
</dbReference>
<evidence type="ECO:0000256" key="1">
    <source>
        <dbReference type="ARBA" id="ARBA00022801"/>
    </source>
</evidence>
<dbReference type="EMBL" id="NBNE01000676">
    <property type="protein sequence ID" value="OWZ17896.1"/>
    <property type="molecule type" value="Genomic_DNA"/>
</dbReference>
<dbReference type="GO" id="GO:0006508">
    <property type="term" value="P:proteolysis"/>
    <property type="evidence" value="ECO:0007669"/>
    <property type="project" value="InterPro"/>
</dbReference>
<proteinExistence type="predicted"/>
<sequence length="121" mass="13222">MDLIPGESRGYWKHHSPAKITGEIYNEKAILLIDTGAEVSIVDTTFARKVGCYIDSSQIQDCVGIGGNMYRTEGRTRIEVTLAGSLVYFSDIWVGDLTGQQAILGMDFMVPAGIRLGLAHE</sequence>
<organism evidence="3 4">
    <name type="scientific">Phytophthora megakarya</name>
    <dbReference type="NCBI Taxonomy" id="4795"/>
    <lineage>
        <taxon>Eukaryota</taxon>
        <taxon>Sar</taxon>
        <taxon>Stramenopiles</taxon>
        <taxon>Oomycota</taxon>
        <taxon>Peronosporomycetes</taxon>
        <taxon>Peronosporales</taxon>
        <taxon>Peronosporaceae</taxon>
        <taxon>Phytophthora</taxon>
    </lineage>
</organism>
<dbReference type="AlphaFoldDB" id="A0A225WJJ6"/>
<keyword evidence="4" id="KW-1185">Reference proteome</keyword>
<dbReference type="Pfam" id="PF13975">
    <property type="entry name" value="gag-asp_proteas"/>
    <property type="match status" value="1"/>
</dbReference>
<dbReference type="InterPro" id="IPR001995">
    <property type="entry name" value="Peptidase_A2_cat"/>
</dbReference>
<name>A0A225WJJ6_9STRA</name>
<gene>
    <name evidence="3" type="ORF">PHMEG_0008106</name>
</gene>
<evidence type="ECO:0000313" key="4">
    <source>
        <dbReference type="Proteomes" id="UP000198211"/>
    </source>
</evidence>
<dbReference type="SUPFAM" id="SSF50630">
    <property type="entry name" value="Acid proteases"/>
    <property type="match status" value="1"/>
</dbReference>
<accession>A0A225WJJ6</accession>
<dbReference type="OrthoDB" id="117285at2759"/>
<keyword evidence="1" id="KW-0378">Hydrolase</keyword>
<dbReference type="GO" id="GO:0004190">
    <property type="term" value="F:aspartic-type endopeptidase activity"/>
    <property type="evidence" value="ECO:0007669"/>
    <property type="project" value="InterPro"/>
</dbReference>
<reference evidence="4" key="1">
    <citation type="submission" date="2017-03" db="EMBL/GenBank/DDBJ databases">
        <title>Phytopthora megakarya and P. palmivora, two closely related causual agents of cacao black pod achieved similar genome size and gene model numbers by different mechanisms.</title>
        <authorList>
            <person name="Ali S."/>
            <person name="Shao J."/>
            <person name="Larry D.J."/>
            <person name="Kronmiller B."/>
            <person name="Shen D."/>
            <person name="Strem M.D."/>
            <person name="Melnick R.L."/>
            <person name="Guiltinan M.J."/>
            <person name="Tyler B.M."/>
            <person name="Meinhardt L.W."/>
            <person name="Bailey B.A."/>
        </authorList>
    </citation>
    <scope>NUCLEOTIDE SEQUENCE [LARGE SCALE GENOMIC DNA]</scope>
    <source>
        <strain evidence="4">zdho120</strain>
    </source>
</reference>
<dbReference type="Proteomes" id="UP000198211">
    <property type="component" value="Unassembled WGS sequence"/>
</dbReference>
<comment type="caution">
    <text evidence="3">The sequence shown here is derived from an EMBL/GenBank/DDBJ whole genome shotgun (WGS) entry which is preliminary data.</text>
</comment>
<evidence type="ECO:0000313" key="3">
    <source>
        <dbReference type="EMBL" id="OWZ17896.1"/>
    </source>
</evidence>
<evidence type="ECO:0000259" key="2">
    <source>
        <dbReference type="PROSITE" id="PS50175"/>
    </source>
</evidence>
<dbReference type="CDD" id="cd00303">
    <property type="entry name" value="retropepsin_like"/>
    <property type="match status" value="1"/>
</dbReference>
<dbReference type="PROSITE" id="PS50175">
    <property type="entry name" value="ASP_PROT_RETROV"/>
    <property type="match status" value="1"/>
</dbReference>
<dbReference type="InterPro" id="IPR021109">
    <property type="entry name" value="Peptidase_aspartic_dom_sf"/>
</dbReference>
<protein>
    <recommendedName>
        <fullName evidence="2">Peptidase A2 domain-containing protein</fullName>
    </recommendedName>
</protein>
<feature type="domain" description="Peptidase A2" evidence="2">
    <location>
        <begin position="29"/>
        <end position="108"/>
    </location>
</feature>